<gene>
    <name evidence="11" type="ORF">BDP27DRAFT_1301462</name>
</gene>
<sequence>MSLDGLDLTQPLSAILRESTKAAHDKIQHSSGAAKLLSGELSKESYVHFLMMLHHIYSALEESLDLHSTHPMIEPVYNPTLLRRAPALSADIATLLGVSESSWDSHPIHLSLLASPSKGMTAYVDRILSISNSGDPTPLVAHAYVRYLGDLSGGQNIRHILAKAYGLKETDAVGAGDGLEFYRFKELGSASGVKIASIGEMKRIKDWFRRGMDEGAGDDVQVKAAIAQEASAVFFYNGDLFNAIILDSPITALSSNSTHKKAESIDSTNAYNGFAVSVLTVVTAVSLAHFFVVLGGYSGPRGYAKLGAAAEQWLSGLWGTAVH</sequence>
<dbReference type="GO" id="GO:0004392">
    <property type="term" value="F:heme oxygenase (decyclizing) activity"/>
    <property type="evidence" value="ECO:0007669"/>
    <property type="project" value="UniProtKB-EC"/>
</dbReference>
<feature type="binding site" evidence="8">
    <location>
        <position position="17"/>
    </location>
    <ligand>
        <name>heme b</name>
        <dbReference type="ChEBI" id="CHEBI:60344"/>
    </ligand>
</feature>
<accession>A0A9P5TZL4</accession>
<comment type="catalytic activity">
    <reaction evidence="7">
        <text>heme b + 3 reduced [NADPH--hemoprotein reductase] + 3 O2 = biliverdin IXalpha + CO + Fe(2+) + 3 oxidized [NADPH--hemoprotein reductase] + 3 H2O + H(+)</text>
        <dbReference type="Rhea" id="RHEA:21764"/>
        <dbReference type="Rhea" id="RHEA-COMP:11964"/>
        <dbReference type="Rhea" id="RHEA-COMP:11965"/>
        <dbReference type="ChEBI" id="CHEBI:15377"/>
        <dbReference type="ChEBI" id="CHEBI:15378"/>
        <dbReference type="ChEBI" id="CHEBI:15379"/>
        <dbReference type="ChEBI" id="CHEBI:17245"/>
        <dbReference type="ChEBI" id="CHEBI:29033"/>
        <dbReference type="ChEBI" id="CHEBI:57618"/>
        <dbReference type="ChEBI" id="CHEBI:57991"/>
        <dbReference type="ChEBI" id="CHEBI:58210"/>
        <dbReference type="ChEBI" id="CHEBI:60344"/>
        <dbReference type="EC" id="1.14.14.18"/>
    </reaction>
</comment>
<feature type="binding site" description="axial binding residue" evidence="9">
    <location>
        <position position="24"/>
    </location>
    <ligand>
        <name>heme b</name>
        <dbReference type="ChEBI" id="CHEBI:60344"/>
    </ligand>
    <ligandPart>
        <name>Fe</name>
        <dbReference type="ChEBI" id="CHEBI:18248"/>
    </ligandPart>
</feature>
<evidence type="ECO:0000256" key="5">
    <source>
        <dbReference type="ARBA" id="ARBA00023002"/>
    </source>
</evidence>
<evidence type="ECO:0000256" key="6">
    <source>
        <dbReference type="ARBA" id="ARBA00023004"/>
    </source>
</evidence>
<proteinExistence type="inferred from homology"/>
<dbReference type="GO" id="GO:0046872">
    <property type="term" value="F:metal ion binding"/>
    <property type="evidence" value="ECO:0007669"/>
    <property type="project" value="UniProtKB-KW"/>
</dbReference>
<dbReference type="PANTHER" id="PTHR10720:SF0">
    <property type="entry name" value="HEME OXYGENASE"/>
    <property type="match status" value="1"/>
</dbReference>
<feature type="binding site" evidence="8">
    <location>
        <position position="209"/>
    </location>
    <ligand>
        <name>heme b</name>
        <dbReference type="ChEBI" id="CHEBI:60344"/>
    </ligand>
</feature>
<dbReference type="InterPro" id="IPR016053">
    <property type="entry name" value="Haem_Oase-like"/>
</dbReference>
<dbReference type="OrthoDB" id="652091at2759"/>
<dbReference type="GO" id="GO:0006788">
    <property type="term" value="P:heme oxidation"/>
    <property type="evidence" value="ECO:0007669"/>
    <property type="project" value="InterPro"/>
</dbReference>
<evidence type="ECO:0000256" key="10">
    <source>
        <dbReference type="SAM" id="Phobius"/>
    </source>
</evidence>
<keyword evidence="12" id="KW-1185">Reference proteome</keyword>
<dbReference type="Pfam" id="PF01126">
    <property type="entry name" value="Heme_oxygenase"/>
    <property type="match status" value="1"/>
</dbReference>
<keyword evidence="10" id="KW-0812">Transmembrane</keyword>
<dbReference type="EC" id="1.14.14.18" evidence="2"/>
<keyword evidence="3 8" id="KW-0349">Heme</keyword>
<dbReference type="PRINTS" id="PR00088">
    <property type="entry name" value="HAEMOXYGNASE"/>
</dbReference>
<dbReference type="InterPro" id="IPR016084">
    <property type="entry name" value="Haem_Oase-like_multi-hlx"/>
</dbReference>
<protein>
    <recommendedName>
        <fullName evidence="2">heme oxygenase (biliverdin-producing)</fullName>
        <ecNumber evidence="2">1.14.14.18</ecNumber>
    </recommendedName>
</protein>
<evidence type="ECO:0000256" key="3">
    <source>
        <dbReference type="ARBA" id="ARBA00022617"/>
    </source>
</evidence>
<evidence type="ECO:0000313" key="11">
    <source>
        <dbReference type="EMBL" id="KAF9060961.1"/>
    </source>
</evidence>
<feature type="transmembrane region" description="Helical" evidence="10">
    <location>
        <begin position="274"/>
        <end position="297"/>
    </location>
</feature>
<dbReference type="InterPro" id="IPR018207">
    <property type="entry name" value="Haem_oxygenase_CS"/>
</dbReference>
<reference evidence="11" key="1">
    <citation type="submission" date="2020-11" db="EMBL/GenBank/DDBJ databases">
        <authorList>
            <consortium name="DOE Joint Genome Institute"/>
            <person name="Ahrendt S."/>
            <person name="Riley R."/>
            <person name="Andreopoulos W."/>
            <person name="Labutti K."/>
            <person name="Pangilinan J."/>
            <person name="Ruiz-Duenas F.J."/>
            <person name="Barrasa J.M."/>
            <person name="Sanchez-Garcia M."/>
            <person name="Camarero S."/>
            <person name="Miyauchi S."/>
            <person name="Serrano A."/>
            <person name="Linde D."/>
            <person name="Babiker R."/>
            <person name="Drula E."/>
            <person name="Ayuso-Fernandez I."/>
            <person name="Pacheco R."/>
            <person name="Padilla G."/>
            <person name="Ferreira P."/>
            <person name="Barriuso J."/>
            <person name="Kellner H."/>
            <person name="Castanera R."/>
            <person name="Alfaro M."/>
            <person name="Ramirez L."/>
            <person name="Pisabarro A.G."/>
            <person name="Kuo A."/>
            <person name="Tritt A."/>
            <person name="Lipzen A."/>
            <person name="He G."/>
            <person name="Yan M."/>
            <person name="Ng V."/>
            <person name="Cullen D."/>
            <person name="Martin F."/>
            <person name="Rosso M.-N."/>
            <person name="Henrissat B."/>
            <person name="Hibbett D."/>
            <person name="Martinez A.T."/>
            <person name="Grigoriev I.V."/>
        </authorList>
    </citation>
    <scope>NUCLEOTIDE SEQUENCE</scope>
    <source>
        <strain evidence="11">AH 40177</strain>
    </source>
</reference>
<evidence type="ECO:0000256" key="1">
    <source>
        <dbReference type="ARBA" id="ARBA00006134"/>
    </source>
</evidence>
<dbReference type="Gene3D" id="1.20.910.10">
    <property type="entry name" value="Heme oxygenase-like"/>
    <property type="match status" value="1"/>
</dbReference>
<dbReference type="PROSITE" id="PS00593">
    <property type="entry name" value="HEME_OXYGENASE"/>
    <property type="match status" value="1"/>
</dbReference>
<evidence type="ECO:0000313" key="12">
    <source>
        <dbReference type="Proteomes" id="UP000772434"/>
    </source>
</evidence>
<keyword evidence="4 9" id="KW-0479">Metal-binding</keyword>
<keyword evidence="6 9" id="KW-0408">Iron</keyword>
<evidence type="ECO:0000256" key="8">
    <source>
        <dbReference type="PIRSR" id="PIRSR000343-1"/>
    </source>
</evidence>
<organism evidence="11 12">
    <name type="scientific">Rhodocollybia butyracea</name>
    <dbReference type="NCBI Taxonomy" id="206335"/>
    <lineage>
        <taxon>Eukaryota</taxon>
        <taxon>Fungi</taxon>
        <taxon>Dikarya</taxon>
        <taxon>Basidiomycota</taxon>
        <taxon>Agaricomycotina</taxon>
        <taxon>Agaricomycetes</taxon>
        <taxon>Agaricomycetidae</taxon>
        <taxon>Agaricales</taxon>
        <taxon>Marasmiineae</taxon>
        <taxon>Omphalotaceae</taxon>
        <taxon>Rhodocollybia</taxon>
    </lineage>
</organism>
<keyword evidence="5" id="KW-0560">Oxidoreductase</keyword>
<evidence type="ECO:0000256" key="4">
    <source>
        <dbReference type="ARBA" id="ARBA00022723"/>
    </source>
</evidence>
<name>A0A9P5TZL4_9AGAR</name>
<dbReference type="PIRSF" id="PIRSF000343">
    <property type="entry name" value="Haem_Oase"/>
    <property type="match status" value="1"/>
</dbReference>
<dbReference type="EMBL" id="JADNRY010000220">
    <property type="protein sequence ID" value="KAF9060961.1"/>
    <property type="molecule type" value="Genomic_DNA"/>
</dbReference>
<dbReference type="PANTHER" id="PTHR10720">
    <property type="entry name" value="HEME OXYGENASE"/>
    <property type="match status" value="1"/>
</dbReference>
<keyword evidence="10" id="KW-0472">Membrane</keyword>
<dbReference type="SUPFAM" id="SSF48613">
    <property type="entry name" value="Heme oxygenase-like"/>
    <property type="match status" value="1"/>
</dbReference>
<feature type="binding site" evidence="8">
    <location>
        <position position="144"/>
    </location>
    <ligand>
        <name>heme b</name>
        <dbReference type="ChEBI" id="CHEBI:60344"/>
    </ligand>
</feature>
<comment type="caution">
    <text evidence="11">The sequence shown here is derived from an EMBL/GenBank/DDBJ whole genome shotgun (WGS) entry which is preliminary data.</text>
</comment>
<comment type="similarity">
    <text evidence="1">Belongs to the heme oxygenase family.</text>
</comment>
<dbReference type="AlphaFoldDB" id="A0A9P5TZL4"/>
<keyword evidence="10" id="KW-1133">Transmembrane helix</keyword>
<dbReference type="InterPro" id="IPR002051">
    <property type="entry name" value="Haem_Oase"/>
</dbReference>
<dbReference type="Proteomes" id="UP000772434">
    <property type="component" value="Unassembled WGS sequence"/>
</dbReference>
<evidence type="ECO:0000256" key="2">
    <source>
        <dbReference type="ARBA" id="ARBA00012360"/>
    </source>
</evidence>
<dbReference type="CDD" id="cd19165">
    <property type="entry name" value="HemeO"/>
    <property type="match status" value="1"/>
</dbReference>
<evidence type="ECO:0000256" key="7">
    <source>
        <dbReference type="ARBA" id="ARBA00048328"/>
    </source>
</evidence>
<evidence type="ECO:0000256" key="9">
    <source>
        <dbReference type="PIRSR" id="PIRSR000343-2"/>
    </source>
</evidence>